<feature type="domain" description="HTH myb-type" evidence="6">
    <location>
        <begin position="69"/>
        <end position="99"/>
    </location>
</feature>
<feature type="domain" description="Myb-like" evidence="5">
    <location>
        <begin position="63"/>
        <end position="96"/>
    </location>
</feature>
<dbReference type="Gene3D" id="1.10.10.60">
    <property type="entry name" value="Homeodomain-like"/>
    <property type="match status" value="2"/>
</dbReference>
<evidence type="ECO:0000256" key="2">
    <source>
        <dbReference type="ARBA" id="ARBA00023125"/>
    </source>
</evidence>
<dbReference type="GO" id="GO:0019185">
    <property type="term" value="C:snRNA-activating protein complex"/>
    <property type="evidence" value="ECO:0007669"/>
    <property type="project" value="TreeGrafter"/>
</dbReference>
<proteinExistence type="predicted"/>
<feature type="domain" description="HTH myb-type" evidence="6">
    <location>
        <begin position="11"/>
        <end position="66"/>
    </location>
</feature>
<dbReference type="AlphaFoldDB" id="A0A1J4JZD6"/>
<protein>
    <recommendedName>
        <fullName evidence="9">Myb-like DNA-binding domain containing protein</fullName>
    </recommendedName>
</protein>
<keyword evidence="2" id="KW-0238">DNA-binding</keyword>
<keyword evidence="3" id="KW-0804">Transcription</keyword>
<dbReference type="SUPFAM" id="SSF46689">
    <property type="entry name" value="Homeodomain-like"/>
    <property type="match status" value="1"/>
</dbReference>
<dbReference type="PROSITE" id="PS50090">
    <property type="entry name" value="MYB_LIKE"/>
    <property type="match status" value="2"/>
</dbReference>
<evidence type="ECO:0000259" key="6">
    <source>
        <dbReference type="PROSITE" id="PS51294"/>
    </source>
</evidence>
<keyword evidence="8" id="KW-1185">Reference proteome</keyword>
<dbReference type="GO" id="GO:0042795">
    <property type="term" value="P:snRNA transcription by RNA polymerase II"/>
    <property type="evidence" value="ECO:0007669"/>
    <property type="project" value="TreeGrafter"/>
</dbReference>
<evidence type="ECO:0000313" key="7">
    <source>
        <dbReference type="EMBL" id="OHT04339.1"/>
    </source>
</evidence>
<accession>A0A1J4JZD6</accession>
<dbReference type="OrthoDB" id="2143914at2759"/>
<organism evidence="7 8">
    <name type="scientific">Tritrichomonas foetus</name>
    <dbReference type="NCBI Taxonomy" id="1144522"/>
    <lineage>
        <taxon>Eukaryota</taxon>
        <taxon>Metamonada</taxon>
        <taxon>Parabasalia</taxon>
        <taxon>Tritrichomonadida</taxon>
        <taxon>Tritrichomonadidae</taxon>
        <taxon>Tritrichomonas</taxon>
    </lineage>
</organism>
<dbReference type="CDD" id="cd00167">
    <property type="entry name" value="SANT"/>
    <property type="match status" value="2"/>
</dbReference>
<dbReference type="GO" id="GO:0042796">
    <property type="term" value="P:snRNA transcription by RNA polymerase III"/>
    <property type="evidence" value="ECO:0007669"/>
    <property type="project" value="TreeGrafter"/>
</dbReference>
<reference evidence="7" key="1">
    <citation type="submission" date="2016-10" db="EMBL/GenBank/DDBJ databases">
        <authorList>
            <person name="Benchimol M."/>
            <person name="Almeida L.G."/>
            <person name="Vasconcelos A.T."/>
            <person name="Perreira-Neves A."/>
            <person name="Rosa I.A."/>
            <person name="Tasca T."/>
            <person name="Bogo M.R."/>
            <person name="de Souza W."/>
        </authorList>
    </citation>
    <scope>NUCLEOTIDE SEQUENCE [LARGE SCALE GENOMIC DNA]</scope>
    <source>
        <strain evidence="7">K</strain>
    </source>
</reference>
<evidence type="ECO:0000256" key="4">
    <source>
        <dbReference type="ARBA" id="ARBA00023242"/>
    </source>
</evidence>
<dbReference type="Pfam" id="PF13921">
    <property type="entry name" value="Myb_DNA-bind_6"/>
    <property type="match status" value="1"/>
</dbReference>
<evidence type="ECO:0000313" key="8">
    <source>
        <dbReference type="Proteomes" id="UP000179807"/>
    </source>
</evidence>
<name>A0A1J4JZD6_9EUKA</name>
<dbReference type="InterPro" id="IPR051575">
    <property type="entry name" value="Myb-like_DNA-bd"/>
</dbReference>
<evidence type="ECO:0008006" key="9">
    <source>
        <dbReference type="Google" id="ProtNLM"/>
    </source>
</evidence>
<keyword evidence="1" id="KW-0805">Transcription regulation</keyword>
<evidence type="ECO:0000256" key="3">
    <source>
        <dbReference type="ARBA" id="ARBA00023163"/>
    </source>
</evidence>
<feature type="domain" description="Myb-like" evidence="5">
    <location>
        <begin position="11"/>
        <end position="62"/>
    </location>
</feature>
<dbReference type="PANTHER" id="PTHR46621:SF1">
    <property type="entry name" value="SNRNA-ACTIVATING PROTEIN COMPLEX SUBUNIT 4"/>
    <property type="match status" value="1"/>
</dbReference>
<keyword evidence="4" id="KW-0539">Nucleus</keyword>
<evidence type="ECO:0000256" key="1">
    <source>
        <dbReference type="ARBA" id="ARBA00023015"/>
    </source>
</evidence>
<evidence type="ECO:0000259" key="5">
    <source>
        <dbReference type="PROSITE" id="PS50090"/>
    </source>
</evidence>
<dbReference type="InterPro" id="IPR001005">
    <property type="entry name" value="SANT/Myb"/>
</dbReference>
<dbReference type="InterPro" id="IPR009057">
    <property type="entry name" value="Homeodomain-like_sf"/>
</dbReference>
<dbReference type="VEuPathDB" id="TrichDB:TRFO_28164"/>
<dbReference type="GO" id="GO:0001006">
    <property type="term" value="F:RNA polymerase III type 3 promoter sequence-specific DNA binding"/>
    <property type="evidence" value="ECO:0007669"/>
    <property type="project" value="TreeGrafter"/>
</dbReference>
<dbReference type="PANTHER" id="PTHR46621">
    <property type="entry name" value="SNRNA-ACTIVATING PROTEIN COMPLEX SUBUNIT 4"/>
    <property type="match status" value="1"/>
</dbReference>
<dbReference type="Proteomes" id="UP000179807">
    <property type="component" value="Unassembled WGS sequence"/>
</dbReference>
<dbReference type="SMART" id="SM00717">
    <property type="entry name" value="SANT"/>
    <property type="match status" value="2"/>
</dbReference>
<dbReference type="EMBL" id="MLAK01000796">
    <property type="protein sequence ID" value="OHT04339.1"/>
    <property type="molecule type" value="Genomic_DNA"/>
</dbReference>
<dbReference type="InterPro" id="IPR017930">
    <property type="entry name" value="Myb_dom"/>
</dbReference>
<dbReference type="PROSITE" id="PS51294">
    <property type="entry name" value="HTH_MYB"/>
    <property type="match status" value="2"/>
</dbReference>
<gene>
    <name evidence="7" type="ORF">TRFO_28164</name>
</gene>
<dbReference type="GeneID" id="94840713"/>
<sequence length="144" mass="17237">MFPGPIFIIETEVTQRNRFSKEEDEQLKALVGQYDEPDWKKIASCLKSRSPRQCRERYNNYLRPDLINGPWSPEEEDLLIEKYEKYGPKWSTIVKYSQTTLFSPRLSDFIQIFVRKTFIKTFSNFFSFKICAFRLIESSRNIIK</sequence>
<dbReference type="RefSeq" id="XP_068357475.1">
    <property type="nucleotide sequence ID" value="XM_068506009.1"/>
</dbReference>
<dbReference type="GO" id="GO:0000978">
    <property type="term" value="F:RNA polymerase II cis-regulatory region sequence-specific DNA binding"/>
    <property type="evidence" value="ECO:0007669"/>
    <property type="project" value="TreeGrafter"/>
</dbReference>
<comment type="caution">
    <text evidence="7">The sequence shown here is derived from an EMBL/GenBank/DDBJ whole genome shotgun (WGS) entry which is preliminary data.</text>
</comment>